<sequence>MQIGIGVTVAQQPIEKFSFDITEPTGHQLLIKVIAAGRYNPISNAVNPMDGVIPTMDESRVKMFIPNFPGPLAFEVSGVVVKRGEDVIGFPAGSRVLSAAIGGLAEFAIVDSRFAAIIPSNFSPVLAGGFGVNANTTAFALFSPNGLGLPFPGTSEAVAFDYNNKNIVISGAGTGNGKLAIQLARIVGFGKIIAIGSANGVNELKEFGATHVIDRNATDIEAQVRSIAGDEVVYVYETIGRDSKLAPALLSEKLGGTIAHIIPSYKPEIPNSKTDKVAVKLVFGWPEQNLETAKLFWQALPNWLENGDLKLKKVHVIKGLDVDEVKAALEKILAFSGGVKYIVQVSELD</sequence>
<gene>
    <name evidence="2" type="ORF">HK100_009445</name>
</gene>
<dbReference type="InterPro" id="IPR020843">
    <property type="entry name" value="ER"/>
</dbReference>
<dbReference type="SMART" id="SM00829">
    <property type="entry name" value="PKS_ER"/>
    <property type="match status" value="1"/>
</dbReference>
<evidence type="ECO:0000313" key="2">
    <source>
        <dbReference type="EMBL" id="KAJ3127978.1"/>
    </source>
</evidence>
<protein>
    <recommendedName>
        <fullName evidence="1">Enoyl reductase (ER) domain-containing protein</fullName>
    </recommendedName>
</protein>
<organism evidence="2 3">
    <name type="scientific">Physocladia obscura</name>
    <dbReference type="NCBI Taxonomy" id="109957"/>
    <lineage>
        <taxon>Eukaryota</taxon>
        <taxon>Fungi</taxon>
        <taxon>Fungi incertae sedis</taxon>
        <taxon>Chytridiomycota</taxon>
        <taxon>Chytridiomycota incertae sedis</taxon>
        <taxon>Chytridiomycetes</taxon>
        <taxon>Chytridiales</taxon>
        <taxon>Chytriomycetaceae</taxon>
        <taxon>Physocladia</taxon>
    </lineage>
</organism>
<dbReference type="PANTHER" id="PTHR45348">
    <property type="entry name" value="HYPOTHETICAL OXIDOREDUCTASE (EUROFUNG)"/>
    <property type="match status" value="1"/>
</dbReference>
<dbReference type="Proteomes" id="UP001211907">
    <property type="component" value="Unassembled WGS sequence"/>
</dbReference>
<dbReference type="EMBL" id="JADGJH010000485">
    <property type="protein sequence ID" value="KAJ3127978.1"/>
    <property type="molecule type" value="Genomic_DNA"/>
</dbReference>
<dbReference type="Gene3D" id="3.90.180.10">
    <property type="entry name" value="Medium-chain alcohol dehydrogenases, catalytic domain"/>
    <property type="match status" value="1"/>
</dbReference>
<name>A0AAD5XF45_9FUNG</name>
<dbReference type="InterPro" id="IPR036291">
    <property type="entry name" value="NAD(P)-bd_dom_sf"/>
</dbReference>
<dbReference type="PANTHER" id="PTHR45348:SF2">
    <property type="entry name" value="ZINC-TYPE ALCOHOL DEHYDROGENASE-LIKE PROTEIN C2E1P3.01"/>
    <property type="match status" value="1"/>
</dbReference>
<accession>A0AAD5XF45</accession>
<dbReference type="InterPro" id="IPR047122">
    <property type="entry name" value="Trans-enoyl_RdTase-like"/>
</dbReference>
<dbReference type="SUPFAM" id="SSF50129">
    <property type="entry name" value="GroES-like"/>
    <property type="match status" value="1"/>
</dbReference>
<reference evidence="2" key="1">
    <citation type="submission" date="2020-05" db="EMBL/GenBank/DDBJ databases">
        <title>Phylogenomic resolution of chytrid fungi.</title>
        <authorList>
            <person name="Stajich J.E."/>
            <person name="Amses K."/>
            <person name="Simmons R."/>
            <person name="Seto K."/>
            <person name="Myers J."/>
            <person name="Bonds A."/>
            <person name="Quandt C.A."/>
            <person name="Barry K."/>
            <person name="Liu P."/>
            <person name="Grigoriev I."/>
            <person name="Longcore J.E."/>
            <person name="James T.Y."/>
        </authorList>
    </citation>
    <scope>NUCLEOTIDE SEQUENCE</scope>
    <source>
        <strain evidence="2">JEL0513</strain>
    </source>
</reference>
<keyword evidence="3" id="KW-1185">Reference proteome</keyword>
<evidence type="ECO:0000259" key="1">
    <source>
        <dbReference type="SMART" id="SM00829"/>
    </source>
</evidence>
<dbReference type="Gene3D" id="3.40.50.720">
    <property type="entry name" value="NAD(P)-binding Rossmann-like Domain"/>
    <property type="match status" value="1"/>
</dbReference>
<dbReference type="GO" id="GO:0016651">
    <property type="term" value="F:oxidoreductase activity, acting on NAD(P)H"/>
    <property type="evidence" value="ECO:0007669"/>
    <property type="project" value="InterPro"/>
</dbReference>
<dbReference type="SUPFAM" id="SSF51735">
    <property type="entry name" value="NAD(P)-binding Rossmann-fold domains"/>
    <property type="match status" value="1"/>
</dbReference>
<dbReference type="Pfam" id="PF00107">
    <property type="entry name" value="ADH_zinc_N"/>
    <property type="match status" value="1"/>
</dbReference>
<dbReference type="InterPro" id="IPR013149">
    <property type="entry name" value="ADH-like_C"/>
</dbReference>
<proteinExistence type="predicted"/>
<dbReference type="InterPro" id="IPR011032">
    <property type="entry name" value="GroES-like_sf"/>
</dbReference>
<evidence type="ECO:0000313" key="3">
    <source>
        <dbReference type="Proteomes" id="UP001211907"/>
    </source>
</evidence>
<comment type="caution">
    <text evidence="2">The sequence shown here is derived from an EMBL/GenBank/DDBJ whole genome shotgun (WGS) entry which is preliminary data.</text>
</comment>
<dbReference type="AlphaFoldDB" id="A0AAD5XF45"/>
<feature type="domain" description="Enoyl reductase (ER)" evidence="1">
    <location>
        <begin position="12"/>
        <end position="343"/>
    </location>
</feature>